<dbReference type="InterPro" id="IPR015422">
    <property type="entry name" value="PyrdxlP-dep_Trfase_small"/>
</dbReference>
<dbReference type="InterPro" id="IPR000192">
    <property type="entry name" value="Aminotrans_V_dom"/>
</dbReference>
<dbReference type="PROSITE" id="PS00595">
    <property type="entry name" value="AA_TRANSFER_CLASS_5"/>
    <property type="match status" value="1"/>
</dbReference>
<dbReference type="GO" id="GO:0008483">
    <property type="term" value="F:transaminase activity"/>
    <property type="evidence" value="ECO:0007669"/>
    <property type="project" value="UniProtKB-KW"/>
</dbReference>
<dbReference type="PANTHER" id="PTHR43586:SF24">
    <property type="entry name" value="BLR4730 PROTEIN"/>
    <property type="match status" value="1"/>
</dbReference>
<organism evidence="6 7">
    <name type="scientific">Micromonospora zingiberis</name>
    <dbReference type="NCBI Taxonomy" id="2053011"/>
    <lineage>
        <taxon>Bacteria</taxon>
        <taxon>Bacillati</taxon>
        <taxon>Actinomycetota</taxon>
        <taxon>Actinomycetes</taxon>
        <taxon>Micromonosporales</taxon>
        <taxon>Micromonosporaceae</taxon>
        <taxon>Micromonospora</taxon>
    </lineage>
</organism>
<reference evidence="6 7" key="1">
    <citation type="submission" date="2019-02" db="EMBL/GenBank/DDBJ databases">
        <title>Jishengella sp. nov., isolated from a root of Zingiber montanum.</title>
        <authorList>
            <person name="Kuncharoen N."/>
            <person name="Kudo T."/>
            <person name="Masahiro Y."/>
            <person name="Ohkuma M."/>
            <person name="Tanasupawat S."/>
        </authorList>
    </citation>
    <scope>NUCLEOTIDE SEQUENCE [LARGE SCALE GENOMIC DNA]</scope>
    <source>
        <strain evidence="6 7">PLAI 1-1</strain>
    </source>
</reference>
<gene>
    <name evidence="6" type="ORF">E0H26_13350</name>
</gene>
<dbReference type="OrthoDB" id="9808002at2"/>
<keyword evidence="7" id="KW-1185">Reference proteome</keyword>
<proteinExistence type="inferred from homology"/>
<evidence type="ECO:0000256" key="4">
    <source>
        <dbReference type="RuleBase" id="RU004504"/>
    </source>
</evidence>
<keyword evidence="6" id="KW-0032">Aminotransferase</keyword>
<evidence type="ECO:0000313" key="7">
    <source>
        <dbReference type="Proteomes" id="UP000292274"/>
    </source>
</evidence>
<evidence type="ECO:0000313" key="6">
    <source>
        <dbReference type="EMBL" id="TCB97250.1"/>
    </source>
</evidence>
<dbReference type="InterPro" id="IPR015421">
    <property type="entry name" value="PyrdxlP-dep_Trfase_major"/>
</dbReference>
<feature type="domain" description="Aminotransferase class V" evidence="5">
    <location>
        <begin position="79"/>
        <end position="441"/>
    </location>
</feature>
<evidence type="ECO:0000256" key="3">
    <source>
        <dbReference type="RuleBase" id="RU004075"/>
    </source>
</evidence>
<dbReference type="Pfam" id="PF00266">
    <property type="entry name" value="Aminotran_5"/>
    <property type="match status" value="1"/>
</dbReference>
<dbReference type="AlphaFoldDB" id="A0A4R0GIL1"/>
<dbReference type="PANTHER" id="PTHR43586">
    <property type="entry name" value="CYSTEINE DESULFURASE"/>
    <property type="match status" value="1"/>
</dbReference>
<dbReference type="InterPro" id="IPR015424">
    <property type="entry name" value="PyrdxlP-dep_Trfase"/>
</dbReference>
<protein>
    <submittedName>
        <fullName evidence="6">Aminotransferase class V-fold PLP-dependent enzyme</fullName>
    </submittedName>
</protein>
<comment type="caution">
    <text evidence="6">The sequence shown here is derived from an EMBL/GenBank/DDBJ whole genome shotgun (WGS) entry which is preliminary data.</text>
</comment>
<comment type="similarity">
    <text evidence="3">Belongs to the class-V pyridoxal-phosphate-dependent aminotransferase family.</text>
</comment>
<name>A0A4R0GIL1_9ACTN</name>
<keyword evidence="2" id="KW-0663">Pyridoxal phosphate</keyword>
<sequence length="455" mass="48219">MHHKLDGIHHVVRAYGLGVSWDPYPTTLDPGLEAGERSTVDLSVNADHVDVDRLDVRTRAVDVARERAQTVGVRHAHHLNSAGSALPTVAVVDEVVAHLRREETEGGYEAAAAAAARVEAVYAGAARLLGARPEEIALSDNASTGLRVVVDALRLDSTARILVARSTYVSHALHLLSLANETGAELVLLPNDSHGSVDLDYLEQALTGGPRDIVCVAQIPTSSGLVEPVREIGDLTRRTGALYLLDATQSVGQLRVDVDAIGCDALVTTGRKFLRGPRGTGFAYLRSSLLERLTPTAPDVRGAVWTAAREWSLSPTARRFETWESSVAGRLGLGMALTQLLDRGIDATAEYLVASGARLRRGLAAIDRVTVQDPPASHSGIVTFTVDGLASDVVSRRLAVRGVRTVSVPASHGQWDLGLRGVASVVRASVHVYNNDADHEALLGAVAEIAGGVNP</sequence>
<evidence type="ECO:0000256" key="1">
    <source>
        <dbReference type="ARBA" id="ARBA00001933"/>
    </source>
</evidence>
<dbReference type="Gene3D" id="3.90.1150.10">
    <property type="entry name" value="Aspartate Aminotransferase, domain 1"/>
    <property type="match status" value="1"/>
</dbReference>
<dbReference type="SUPFAM" id="SSF53383">
    <property type="entry name" value="PLP-dependent transferases"/>
    <property type="match status" value="1"/>
</dbReference>
<accession>A0A4R0GIL1</accession>
<dbReference type="Gene3D" id="3.40.640.10">
    <property type="entry name" value="Type I PLP-dependent aspartate aminotransferase-like (Major domain)"/>
    <property type="match status" value="1"/>
</dbReference>
<evidence type="ECO:0000259" key="5">
    <source>
        <dbReference type="Pfam" id="PF00266"/>
    </source>
</evidence>
<keyword evidence="6" id="KW-0808">Transferase</keyword>
<dbReference type="InterPro" id="IPR020578">
    <property type="entry name" value="Aminotrans_V_PyrdxlP_BS"/>
</dbReference>
<evidence type="ECO:0000256" key="2">
    <source>
        <dbReference type="ARBA" id="ARBA00022898"/>
    </source>
</evidence>
<comment type="cofactor">
    <cofactor evidence="1 4">
        <name>pyridoxal 5'-phosphate</name>
        <dbReference type="ChEBI" id="CHEBI:597326"/>
    </cofactor>
</comment>
<dbReference type="EMBL" id="SJJR01000007">
    <property type="protein sequence ID" value="TCB97250.1"/>
    <property type="molecule type" value="Genomic_DNA"/>
</dbReference>
<dbReference type="Proteomes" id="UP000292274">
    <property type="component" value="Unassembled WGS sequence"/>
</dbReference>